<dbReference type="GO" id="GO:0032259">
    <property type="term" value="P:methylation"/>
    <property type="evidence" value="ECO:0007669"/>
    <property type="project" value="UniProtKB-KW"/>
</dbReference>
<feature type="coiled-coil region" evidence="1">
    <location>
        <begin position="24"/>
        <end position="72"/>
    </location>
</feature>
<evidence type="ECO:0000313" key="3">
    <source>
        <dbReference type="EMBL" id="MEM5422993.1"/>
    </source>
</evidence>
<protein>
    <submittedName>
        <fullName evidence="3">Class I SAM-dependent methyltransferase</fullName>
        <ecNumber evidence="3">2.1.1.-</ecNumber>
    </submittedName>
</protein>
<dbReference type="Proteomes" id="UP001489897">
    <property type="component" value="Unassembled WGS sequence"/>
</dbReference>
<keyword evidence="1" id="KW-0175">Coiled coil</keyword>
<dbReference type="RefSeq" id="WP_342947805.1">
    <property type="nucleotide sequence ID" value="NZ_JAYMRV010000005.1"/>
</dbReference>
<dbReference type="GO" id="GO:0008168">
    <property type="term" value="F:methyltransferase activity"/>
    <property type="evidence" value="ECO:0007669"/>
    <property type="project" value="UniProtKB-KW"/>
</dbReference>
<sequence length="326" mass="36505">MSIRQAARSIALRVPAVERVVSHRDQLLQDASSLHSRLAAVEAQRDSLSGRLAECQAELQEAQKRLARTGEQSVLDAYVTEPPGRERAFRIFEGSWASEIPGYGFGAAKGLFDDPRIKWWGQQCGGLQGKRVLELGPLEGGHTSMMSKAGAASITAIESNTKAFLKCLIVQNTFKFNADFILGDFRPYLEICTETFDFLCASGVLYHMTEPVKLLQDMAKVSRSIGIWTHYYDPDVILNTEYLARKFDEQPRRERIGSRDVVSYKQSYLEALNWSGFCGGNVPISYWLTRDSLIGVIEDLGFKVEIGSDEKKHPHGPCMTLFASRR</sequence>
<dbReference type="CDD" id="cd02440">
    <property type="entry name" value="AdoMet_MTases"/>
    <property type="match status" value="1"/>
</dbReference>
<dbReference type="Gene3D" id="3.40.50.150">
    <property type="entry name" value="Vaccinia Virus protein VP39"/>
    <property type="match status" value="1"/>
</dbReference>
<comment type="caution">
    <text evidence="3">The sequence shown here is derived from an EMBL/GenBank/DDBJ whole genome shotgun (WGS) entry which is preliminary data.</text>
</comment>
<dbReference type="EC" id="2.1.1.-" evidence="3"/>
<keyword evidence="3" id="KW-0808">Transferase</keyword>
<proteinExistence type="predicted"/>
<evidence type="ECO:0000313" key="4">
    <source>
        <dbReference type="Proteomes" id="UP001489897"/>
    </source>
</evidence>
<evidence type="ECO:0000259" key="2">
    <source>
        <dbReference type="Pfam" id="PF08241"/>
    </source>
</evidence>
<feature type="domain" description="Methyltransferase type 11" evidence="2">
    <location>
        <begin position="133"/>
        <end position="226"/>
    </location>
</feature>
<dbReference type="SUPFAM" id="SSF53335">
    <property type="entry name" value="S-adenosyl-L-methionine-dependent methyltransferases"/>
    <property type="match status" value="1"/>
</dbReference>
<accession>A0ABU9RTY2</accession>
<keyword evidence="4" id="KW-1185">Reference proteome</keyword>
<dbReference type="InterPro" id="IPR013216">
    <property type="entry name" value="Methyltransf_11"/>
</dbReference>
<reference evidence="3 4" key="1">
    <citation type="submission" date="2024-01" db="EMBL/GenBank/DDBJ databases">
        <title>The diversity of rhizobia nodulating Mimosa spp. in eleven states of Brazil covering several biomes is determined by host plant, location, and edaphic factors.</title>
        <authorList>
            <person name="Rouws L."/>
            <person name="Barauna A."/>
            <person name="Beukes C."/>
            <person name="De Faria S.M."/>
            <person name="Gross E."/>
            <person name="Dos Reis Junior F.B."/>
            <person name="Simon M."/>
            <person name="Maluk M."/>
            <person name="Odee D.W."/>
            <person name="Kenicer G."/>
            <person name="Young J.P.W."/>
            <person name="Reis V.M."/>
            <person name="Zilli J."/>
            <person name="James E.K."/>
        </authorList>
    </citation>
    <scope>NUCLEOTIDE SEQUENCE [LARGE SCALE GENOMIC DNA]</scope>
    <source>
        <strain evidence="3 4">JPY167</strain>
    </source>
</reference>
<dbReference type="Pfam" id="PF08241">
    <property type="entry name" value="Methyltransf_11"/>
    <property type="match status" value="1"/>
</dbReference>
<dbReference type="InterPro" id="IPR029063">
    <property type="entry name" value="SAM-dependent_MTases_sf"/>
</dbReference>
<name>A0ABU9RTY2_9BURK</name>
<dbReference type="EMBL" id="JAYMRV010000005">
    <property type="protein sequence ID" value="MEM5422993.1"/>
    <property type="molecule type" value="Genomic_DNA"/>
</dbReference>
<keyword evidence="3" id="KW-0489">Methyltransferase</keyword>
<gene>
    <name evidence="3" type="ORF">VSR73_18190</name>
</gene>
<organism evidence="3 4">
    <name type="scientific">Paraburkholderia ferrariae</name>
    <dbReference type="NCBI Taxonomy" id="386056"/>
    <lineage>
        <taxon>Bacteria</taxon>
        <taxon>Pseudomonadati</taxon>
        <taxon>Pseudomonadota</taxon>
        <taxon>Betaproteobacteria</taxon>
        <taxon>Burkholderiales</taxon>
        <taxon>Burkholderiaceae</taxon>
        <taxon>Paraburkholderia</taxon>
    </lineage>
</organism>
<evidence type="ECO:0000256" key="1">
    <source>
        <dbReference type="SAM" id="Coils"/>
    </source>
</evidence>